<evidence type="ECO:0000313" key="2">
    <source>
        <dbReference type="EMBL" id="NKY48800.1"/>
    </source>
</evidence>
<feature type="domain" description="Rv3651-like N-terminal" evidence="1">
    <location>
        <begin position="11"/>
        <end position="105"/>
    </location>
</feature>
<keyword evidence="3" id="KW-1185">Reference proteome</keyword>
<protein>
    <submittedName>
        <fullName evidence="2">DUF5593 domain-containing protein</fullName>
    </submittedName>
</protein>
<dbReference type="InterPro" id="IPR041458">
    <property type="entry name" value="Rv3651-like_N"/>
</dbReference>
<evidence type="ECO:0000259" key="1">
    <source>
        <dbReference type="Pfam" id="PF18007"/>
    </source>
</evidence>
<gene>
    <name evidence="2" type="ORF">HGA08_01070</name>
</gene>
<organism evidence="2 3">
    <name type="scientific">Nocardia vermiculata</name>
    <dbReference type="NCBI Taxonomy" id="257274"/>
    <lineage>
        <taxon>Bacteria</taxon>
        <taxon>Bacillati</taxon>
        <taxon>Actinomycetota</taxon>
        <taxon>Actinomycetes</taxon>
        <taxon>Mycobacteriales</taxon>
        <taxon>Nocardiaceae</taxon>
        <taxon>Nocardia</taxon>
    </lineage>
</organism>
<dbReference type="AlphaFoldDB" id="A0A846XSE6"/>
<dbReference type="Proteomes" id="UP000565711">
    <property type="component" value="Unassembled WGS sequence"/>
</dbReference>
<evidence type="ECO:0000313" key="3">
    <source>
        <dbReference type="Proteomes" id="UP000565711"/>
    </source>
</evidence>
<dbReference type="RefSeq" id="WP_067870009.1">
    <property type="nucleotide sequence ID" value="NZ_JAAXOP010000001.1"/>
</dbReference>
<dbReference type="Pfam" id="PF18007">
    <property type="entry name" value="Rv3651-like_N"/>
    <property type="match status" value="1"/>
</dbReference>
<reference evidence="2 3" key="1">
    <citation type="submission" date="2020-04" db="EMBL/GenBank/DDBJ databases">
        <title>MicrobeNet Type strains.</title>
        <authorList>
            <person name="Nicholson A.C."/>
        </authorList>
    </citation>
    <scope>NUCLEOTIDE SEQUENCE [LARGE SCALE GENOMIC DNA]</scope>
    <source>
        <strain evidence="2 3">JCM 12354</strain>
    </source>
</reference>
<proteinExistence type="predicted"/>
<comment type="caution">
    <text evidence="2">The sequence shown here is derived from an EMBL/GenBank/DDBJ whole genome shotgun (WGS) entry which is preliminary data.</text>
</comment>
<accession>A0A846XSE6</accession>
<dbReference type="EMBL" id="JAAXOP010000001">
    <property type="protein sequence ID" value="NKY48800.1"/>
    <property type="molecule type" value="Genomic_DNA"/>
</dbReference>
<sequence length="340" mass="36561">MAGTGGVVSSWLLVDTLVTPPSIVADGHRFRDWVPLSRAGRALGAGAAALAVVAVHEASTANSDDAPVVVSAGTCTAVAVAVRCAFGVVHGVQLWVGPIGQDPPPRRAVAAWDWDSGTELAHHGPGLEELVFGRDPQQVRVVRTPPEIFGRVVRFDGRMEYIAVVSGADPSGRWQGELVVCGDDDVVRTFQLVVGVHDEDRHTGAEGTARVTRALVHEITDTAPPRPDPDLAITRIASRSDDAGVAFVELSLGLVYEWVSPPPAPLQRWSTELPRVHPDDLRRYRAACATVFAGERDDPAQEFDLRLRFDGAAWGGVRVELSRLGPEPVRGMIRVWPLDD</sequence>
<name>A0A846XSE6_9NOCA</name>